<sequence length="123" mass="14081">MPEVPIVDYKYEVADETPELLFKAAQSYVSTILCLQSICYLSSLTSKQSFQQPFTSHWYMFWNFLRQPSKSQKSQAYSTSSILFKFFKVQMSSGLSDSIFISTSGFNVPLDTHFLSHKSDSCL</sequence>
<keyword evidence="2" id="KW-1185">Reference proteome</keyword>
<dbReference type="EMBL" id="RRYP01003112">
    <property type="protein sequence ID" value="TNV84131.1"/>
    <property type="molecule type" value="Genomic_DNA"/>
</dbReference>
<protein>
    <submittedName>
        <fullName evidence="1">Uncharacterized protein</fullName>
    </submittedName>
</protein>
<evidence type="ECO:0000313" key="2">
    <source>
        <dbReference type="Proteomes" id="UP000785679"/>
    </source>
</evidence>
<accession>A0A8J8P1W9</accession>
<evidence type="ECO:0000313" key="1">
    <source>
        <dbReference type="EMBL" id="TNV84131.1"/>
    </source>
</evidence>
<name>A0A8J8P1W9_HALGN</name>
<reference evidence="1" key="1">
    <citation type="submission" date="2019-06" db="EMBL/GenBank/DDBJ databases">
        <authorList>
            <person name="Zheng W."/>
        </authorList>
    </citation>
    <scope>NUCLEOTIDE SEQUENCE</scope>
    <source>
        <strain evidence="1">QDHG01</strain>
    </source>
</reference>
<comment type="caution">
    <text evidence="1">The sequence shown here is derived from an EMBL/GenBank/DDBJ whole genome shotgun (WGS) entry which is preliminary data.</text>
</comment>
<organism evidence="1 2">
    <name type="scientific">Halteria grandinella</name>
    <dbReference type="NCBI Taxonomy" id="5974"/>
    <lineage>
        <taxon>Eukaryota</taxon>
        <taxon>Sar</taxon>
        <taxon>Alveolata</taxon>
        <taxon>Ciliophora</taxon>
        <taxon>Intramacronucleata</taxon>
        <taxon>Spirotrichea</taxon>
        <taxon>Stichotrichia</taxon>
        <taxon>Sporadotrichida</taxon>
        <taxon>Halteriidae</taxon>
        <taxon>Halteria</taxon>
    </lineage>
</organism>
<gene>
    <name evidence="1" type="ORF">FGO68_gene4474</name>
</gene>
<dbReference type="Proteomes" id="UP000785679">
    <property type="component" value="Unassembled WGS sequence"/>
</dbReference>
<dbReference type="AlphaFoldDB" id="A0A8J8P1W9"/>
<proteinExistence type="predicted"/>